<dbReference type="Gramene" id="rna8692">
    <property type="protein sequence ID" value="RHN72926.1"/>
    <property type="gene ID" value="gene8692"/>
</dbReference>
<accession>A0A396J4E3</accession>
<dbReference type="EMBL" id="PSQE01000002">
    <property type="protein sequence ID" value="RHN72926.1"/>
    <property type="molecule type" value="Genomic_DNA"/>
</dbReference>
<evidence type="ECO:0000313" key="2">
    <source>
        <dbReference type="Proteomes" id="UP000265566"/>
    </source>
</evidence>
<dbReference type="Proteomes" id="UP000265566">
    <property type="component" value="Chromosome 2"/>
</dbReference>
<protein>
    <submittedName>
        <fullName evidence="1">Uncharacterized protein</fullName>
    </submittedName>
</protein>
<evidence type="ECO:0000313" key="1">
    <source>
        <dbReference type="EMBL" id="RHN72926.1"/>
    </source>
</evidence>
<proteinExistence type="predicted"/>
<reference evidence="2" key="1">
    <citation type="journal article" date="2018" name="Nat. Plants">
        <title>Whole-genome landscape of Medicago truncatula symbiotic genes.</title>
        <authorList>
            <person name="Pecrix Y."/>
            <person name="Staton S.E."/>
            <person name="Sallet E."/>
            <person name="Lelandais-Briere C."/>
            <person name="Moreau S."/>
            <person name="Carrere S."/>
            <person name="Blein T."/>
            <person name="Jardinaud M.F."/>
            <person name="Latrasse D."/>
            <person name="Zouine M."/>
            <person name="Zahm M."/>
            <person name="Kreplak J."/>
            <person name="Mayjonade B."/>
            <person name="Satge C."/>
            <person name="Perez M."/>
            <person name="Cauet S."/>
            <person name="Marande W."/>
            <person name="Chantry-Darmon C."/>
            <person name="Lopez-Roques C."/>
            <person name="Bouchez O."/>
            <person name="Berard A."/>
            <person name="Debelle F."/>
            <person name="Munos S."/>
            <person name="Bendahmane A."/>
            <person name="Berges H."/>
            <person name="Niebel A."/>
            <person name="Buitink J."/>
            <person name="Frugier F."/>
            <person name="Benhamed M."/>
            <person name="Crespi M."/>
            <person name="Gouzy J."/>
            <person name="Gamas P."/>
        </authorList>
    </citation>
    <scope>NUCLEOTIDE SEQUENCE [LARGE SCALE GENOMIC DNA]</scope>
    <source>
        <strain evidence="2">cv. Jemalong A17</strain>
    </source>
</reference>
<organism evidence="1 2">
    <name type="scientific">Medicago truncatula</name>
    <name type="common">Barrel medic</name>
    <name type="synonym">Medicago tribuloides</name>
    <dbReference type="NCBI Taxonomy" id="3880"/>
    <lineage>
        <taxon>Eukaryota</taxon>
        <taxon>Viridiplantae</taxon>
        <taxon>Streptophyta</taxon>
        <taxon>Embryophyta</taxon>
        <taxon>Tracheophyta</taxon>
        <taxon>Spermatophyta</taxon>
        <taxon>Magnoliopsida</taxon>
        <taxon>eudicotyledons</taxon>
        <taxon>Gunneridae</taxon>
        <taxon>Pentapetalae</taxon>
        <taxon>rosids</taxon>
        <taxon>fabids</taxon>
        <taxon>Fabales</taxon>
        <taxon>Fabaceae</taxon>
        <taxon>Papilionoideae</taxon>
        <taxon>50 kb inversion clade</taxon>
        <taxon>NPAAA clade</taxon>
        <taxon>Hologalegina</taxon>
        <taxon>IRL clade</taxon>
        <taxon>Trifolieae</taxon>
        <taxon>Medicago</taxon>
    </lineage>
</organism>
<gene>
    <name evidence="1" type="ORF">MtrunA17_Chr2g0293011</name>
</gene>
<comment type="caution">
    <text evidence="1">The sequence shown here is derived from an EMBL/GenBank/DDBJ whole genome shotgun (WGS) entry which is preliminary data.</text>
</comment>
<sequence>MLPHLVLRDRITPLLLAKDMDNKLNEGRDHLLWLKRPNRRRRYGNGLDIVVLPQNPLRKVMTHPGFTGHNPSRVPSYVMKRSQVSSSLVHPPDDMSMLHRINCGYVMSNIRKVSERFPSTHKRVST</sequence>
<name>A0A396J4E3_MEDTR</name>
<dbReference type="AlphaFoldDB" id="A0A396J4E3"/>